<comment type="caution">
    <text evidence="2">The sequence shown here is derived from an EMBL/GenBank/DDBJ whole genome shotgun (WGS) entry which is preliminary data.</text>
</comment>
<sequence length="109" mass="11539">MTDRDTRLRDEQPADTAHRASGVTDTLNAGDTHVVRGVGENTRVECPEHDAVFGPHPGARSTFDCCPYCGADADTLGHEAGPVEGELQCPSTAMSTYRFCPGCGTQVGE</sequence>
<name>M0E7I9_9EURY</name>
<dbReference type="Proteomes" id="UP000011514">
    <property type="component" value="Unassembled WGS sequence"/>
</dbReference>
<evidence type="ECO:0000313" key="2">
    <source>
        <dbReference type="EMBL" id="ELZ43740.1"/>
    </source>
</evidence>
<reference evidence="2 3" key="1">
    <citation type="journal article" date="2014" name="PLoS Genet.">
        <title>Phylogenetically driven sequencing of extremely halophilic archaea reveals strategies for static and dynamic osmo-response.</title>
        <authorList>
            <person name="Becker E.A."/>
            <person name="Seitzer P.M."/>
            <person name="Tritt A."/>
            <person name="Larsen D."/>
            <person name="Krusor M."/>
            <person name="Yao A.I."/>
            <person name="Wu D."/>
            <person name="Madern D."/>
            <person name="Eisen J.A."/>
            <person name="Darling A.E."/>
            <person name="Facciotti M.T."/>
        </authorList>
    </citation>
    <scope>NUCLEOTIDE SEQUENCE [LARGE SCALE GENOMIC DNA]</scope>
    <source>
        <strain evidence="2 3">DSM 1137</strain>
    </source>
</reference>
<keyword evidence="3" id="KW-1185">Reference proteome</keyword>
<feature type="compositionally biased region" description="Basic and acidic residues" evidence="1">
    <location>
        <begin position="1"/>
        <end position="18"/>
    </location>
</feature>
<protein>
    <submittedName>
        <fullName evidence="2">Uncharacterized protein</fullName>
    </submittedName>
</protein>
<evidence type="ECO:0000256" key="1">
    <source>
        <dbReference type="SAM" id="MobiDB-lite"/>
    </source>
</evidence>
<dbReference type="EMBL" id="AOJE01000001">
    <property type="protein sequence ID" value="ELZ43740.1"/>
    <property type="molecule type" value="Genomic_DNA"/>
</dbReference>
<dbReference type="AlphaFoldDB" id="M0E7I9"/>
<proteinExistence type="predicted"/>
<organism evidence="2 3">
    <name type="scientific">Halorubrum saccharovorum DSM 1137</name>
    <dbReference type="NCBI Taxonomy" id="1227484"/>
    <lineage>
        <taxon>Archaea</taxon>
        <taxon>Methanobacteriati</taxon>
        <taxon>Methanobacteriota</taxon>
        <taxon>Stenosarchaea group</taxon>
        <taxon>Halobacteria</taxon>
        <taxon>Halobacteriales</taxon>
        <taxon>Haloferacaceae</taxon>
        <taxon>Halorubrum</taxon>
    </lineage>
</organism>
<dbReference type="PATRIC" id="fig|1227484.4.peg.1"/>
<evidence type="ECO:0000313" key="3">
    <source>
        <dbReference type="Proteomes" id="UP000011514"/>
    </source>
</evidence>
<accession>M0E7I9</accession>
<feature type="region of interest" description="Disordered" evidence="1">
    <location>
        <begin position="1"/>
        <end position="33"/>
    </location>
</feature>
<gene>
    <name evidence="2" type="ORF">C471_00010</name>
</gene>